<sequence>MALFDHFHNVYDVAFKPRLLRTLLKDHVPDQNQPFRSPSDLPLFFRPSKLTGSCPNPSRNPSIRSISISGKPPWIHGWIVCWLLFPAIW</sequence>
<organism evidence="1 2">
    <name type="scientific">Vitis vinifera</name>
    <name type="common">Grape</name>
    <dbReference type="NCBI Taxonomy" id="29760"/>
    <lineage>
        <taxon>Eukaryota</taxon>
        <taxon>Viridiplantae</taxon>
        <taxon>Streptophyta</taxon>
        <taxon>Embryophyta</taxon>
        <taxon>Tracheophyta</taxon>
        <taxon>Spermatophyta</taxon>
        <taxon>Magnoliopsida</taxon>
        <taxon>eudicotyledons</taxon>
        <taxon>Gunneridae</taxon>
        <taxon>Pentapetalae</taxon>
        <taxon>rosids</taxon>
        <taxon>Vitales</taxon>
        <taxon>Vitaceae</taxon>
        <taxon>Viteae</taxon>
        <taxon>Vitis</taxon>
    </lineage>
</organism>
<comment type="caution">
    <text evidence="1">The sequence shown here is derived from an EMBL/GenBank/DDBJ whole genome shotgun (WGS) entry which is preliminary data.</text>
</comment>
<dbReference type="Proteomes" id="UP000288805">
    <property type="component" value="Unassembled WGS sequence"/>
</dbReference>
<dbReference type="AlphaFoldDB" id="A0A438EFQ2"/>
<evidence type="ECO:0000313" key="2">
    <source>
        <dbReference type="Proteomes" id="UP000288805"/>
    </source>
</evidence>
<evidence type="ECO:0000313" key="1">
    <source>
        <dbReference type="EMBL" id="RVW46502.1"/>
    </source>
</evidence>
<reference evidence="1 2" key="1">
    <citation type="journal article" date="2018" name="PLoS Genet.">
        <title>Population sequencing reveals clonal diversity and ancestral inbreeding in the grapevine cultivar Chardonnay.</title>
        <authorList>
            <person name="Roach M.J."/>
            <person name="Johnson D.L."/>
            <person name="Bohlmann J."/>
            <person name="van Vuuren H.J."/>
            <person name="Jones S.J."/>
            <person name="Pretorius I.S."/>
            <person name="Schmidt S.A."/>
            <person name="Borneman A.R."/>
        </authorList>
    </citation>
    <scope>NUCLEOTIDE SEQUENCE [LARGE SCALE GENOMIC DNA]</scope>
    <source>
        <strain evidence="2">cv. Chardonnay</strain>
        <tissue evidence="1">Leaf</tissue>
    </source>
</reference>
<protein>
    <submittedName>
        <fullName evidence="1">Uncharacterized protein</fullName>
    </submittedName>
</protein>
<name>A0A438EFQ2_VITVI</name>
<gene>
    <name evidence="1" type="ORF">CK203_067169</name>
</gene>
<dbReference type="EMBL" id="QGNW01001302">
    <property type="protein sequence ID" value="RVW46502.1"/>
    <property type="molecule type" value="Genomic_DNA"/>
</dbReference>
<accession>A0A438EFQ2</accession>
<proteinExistence type="predicted"/>